<evidence type="ECO:0000313" key="1">
    <source>
        <dbReference type="EMBL" id="MCV2873292.1"/>
    </source>
</evidence>
<proteinExistence type="predicted"/>
<gene>
    <name evidence="1" type="ORF">OEZ71_13410</name>
</gene>
<reference evidence="1 2" key="1">
    <citation type="submission" date="2022-10" db="EMBL/GenBank/DDBJ databases">
        <title>Defluviimonas sp. nov., isolated from ocean surface sediments.</title>
        <authorList>
            <person name="He W."/>
            <person name="Wang L."/>
            <person name="Zhang D.-F."/>
        </authorList>
    </citation>
    <scope>NUCLEOTIDE SEQUENCE [LARGE SCALE GENOMIC DNA]</scope>
    <source>
        <strain evidence="1 2">WL0050</strain>
    </source>
</reference>
<accession>A0ABT2ZQH7</accession>
<dbReference type="EMBL" id="JAOWKZ010000003">
    <property type="protein sequence ID" value="MCV2873292.1"/>
    <property type="molecule type" value="Genomic_DNA"/>
</dbReference>
<protein>
    <recommendedName>
        <fullName evidence="3">Lipoprotein</fullName>
    </recommendedName>
</protein>
<name>A0ABT2ZQH7_9RHOB</name>
<dbReference type="Proteomes" id="UP001652564">
    <property type="component" value="Unassembled WGS sequence"/>
</dbReference>
<dbReference type="PROSITE" id="PS51257">
    <property type="entry name" value="PROKAR_LIPOPROTEIN"/>
    <property type="match status" value="1"/>
</dbReference>
<keyword evidence="2" id="KW-1185">Reference proteome</keyword>
<comment type="caution">
    <text evidence="1">The sequence shown here is derived from an EMBL/GenBank/DDBJ whole genome shotgun (WGS) entry which is preliminary data.</text>
</comment>
<dbReference type="RefSeq" id="WP_263740499.1">
    <property type="nucleotide sequence ID" value="NZ_JAOWKZ010000003.1"/>
</dbReference>
<sequence length="156" mass="16674">MRLPVTGLLILALTLGACGKVRESRLNPFNWFGRSETVVVATEGVVPGRPDDPRVLVADVTDMEVARQPGGAIIRASGLPPTQGWWDTALVPENDGVPVDGVLTYRFVLAEPLGTKPVSTRQSRELTAATYISDIKLAGVSQIVVVGAQNSRASRR</sequence>
<evidence type="ECO:0000313" key="2">
    <source>
        <dbReference type="Proteomes" id="UP001652564"/>
    </source>
</evidence>
<organism evidence="1 2">
    <name type="scientific">Albidovulum litorale</name>
    <dbReference type="NCBI Taxonomy" id="2984134"/>
    <lineage>
        <taxon>Bacteria</taxon>
        <taxon>Pseudomonadati</taxon>
        <taxon>Pseudomonadota</taxon>
        <taxon>Alphaproteobacteria</taxon>
        <taxon>Rhodobacterales</taxon>
        <taxon>Paracoccaceae</taxon>
        <taxon>Albidovulum</taxon>
    </lineage>
</organism>
<evidence type="ECO:0008006" key="3">
    <source>
        <dbReference type="Google" id="ProtNLM"/>
    </source>
</evidence>